<dbReference type="EMBL" id="BPFB01000022">
    <property type="protein sequence ID" value="GIU47393.1"/>
    <property type="molecule type" value="Genomic_DNA"/>
</dbReference>
<reference evidence="1 2" key="1">
    <citation type="submission" date="2021-05" db="EMBL/GenBank/DDBJ databases">
        <title>Molecular characterization for Shewanella algae harboring chromosomal blaOXA-55-like strains isolated from clinical and environment sample.</title>
        <authorList>
            <person name="Ohama Y."/>
            <person name="Aoki K."/>
            <person name="Harada S."/>
            <person name="Moriya K."/>
            <person name="Ishii Y."/>
            <person name="Tateda K."/>
        </authorList>
    </citation>
    <scope>NUCLEOTIDE SEQUENCE [LARGE SCALE GENOMIC DNA]</scope>
    <source>
        <strain evidence="1 2">LMG 23746</strain>
    </source>
</reference>
<evidence type="ECO:0000313" key="1">
    <source>
        <dbReference type="EMBL" id="GIU47393.1"/>
    </source>
</evidence>
<comment type="caution">
    <text evidence="1">The sequence shown here is derived from an EMBL/GenBank/DDBJ whole genome shotgun (WGS) entry which is preliminary data.</text>
</comment>
<organism evidence="1 2">
    <name type="scientific">Shewanella algidipiscicola</name>
    <dbReference type="NCBI Taxonomy" id="614070"/>
    <lineage>
        <taxon>Bacteria</taxon>
        <taxon>Pseudomonadati</taxon>
        <taxon>Pseudomonadota</taxon>
        <taxon>Gammaproteobacteria</taxon>
        <taxon>Alteromonadales</taxon>
        <taxon>Shewanellaceae</taxon>
        <taxon>Shewanella</taxon>
    </lineage>
</organism>
<gene>
    <name evidence="1" type="ORF">TUM4630_21330</name>
</gene>
<name>A0ABQ4PIK8_9GAMM</name>
<keyword evidence="2" id="KW-1185">Reference proteome</keyword>
<proteinExistence type="predicted"/>
<accession>A0ABQ4PIK8</accession>
<dbReference type="Proteomes" id="UP000761574">
    <property type="component" value="Unassembled WGS sequence"/>
</dbReference>
<evidence type="ECO:0000313" key="2">
    <source>
        <dbReference type="Proteomes" id="UP000761574"/>
    </source>
</evidence>
<sequence>MGAFFVSLIERLAVAQSQNQHVNASLIHLSYKKTFALGADSGNLTTNAMQHGTASRQ</sequence>
<protein>
    <submittedName>
        <fullName evidence="1">Uncharacterized protein</fullName>
    </submittedName>
</protein>